<evidence type="ECO:0000259" key="1">
    <source>
        <dbReference type="Pfam" id="PF09836"/>
    </source>
</evidence>
<reference evidence="2 3" key="1">
    <citation type="submission" date="2014-03" db="EMBL/GenBank/DDBJ databases">
        <title>Draft Genome Sequences of Four Burkholderia Strains.</title>
        <authorList>
            <person name="Liu X.Y."/>
            <person name="Li C.X."/>
            <person name="Xu J.H."/>
        </authorList>
    </citation>
    <scope>NUCLEOTIDE SEQUENCE [LARGE SCALE GENOMIC DNA]</scope>
    <source>
        <strain evidence="2 3">DSM 50014</strain>
    </source>
</reference>
<dbReference type="Pfam" id="PF09836">
    <property type="entry name" value="DUF2063"/>
    <property type="match status" value="1"/>
</dbReference>
<comment type="caution">
    <text evidence="2">The sequence shown here is derived from an EMBL/GenBank/DDBJ whole genome shotgun (WGS) entry which is preliminary data.</text>
</comment>
<protein>
    <recommendedName>
        <fullName evidence="1">Putative DNA-binding domain-containing protein</fullName>
    </recommendedName>
</protein>
<evidence type="ECO:0000313" key="2">
    <source>
        <dbReference type="EMBL" id="KDR40645.1"/>
    </source>
</evidence>
<sequence length="257" mass="27831">MPSLRELQLGFAAAIVEQDAAHIAHYVAPRGEGTGDGLNVYLNNMYANLREALQDVFPVVERLVGEAFFHHAANRYIREHPSTSGDMQRFGSTFAAFLAEFAPAASLPYLPDTARLEWAMHEVFHAADHAPLAIEHLASVLQADCGALRCTVNPACRLLASAFPVSRIWSVNQPLPDEPGEVDADSGGEFLLIRRHGFMVEAVPLERAAFAMLQSLSAGTTVGLACERAMLIDGNFPLAAQIQRHILDGTIVGFAAQ</sequence>
<feature type="domain" description="Putative DNA-binding" evidence="1">
    <location>
        <begin position="6"/>
        <end position="98"/>
    </location>
</feature>
<proteinExistence type="predicted"/>
<dbReference type="InterPro" id="IPR018640">
    <property type="entry name" value="DUF2063"/>
</dbReference>
<dbReference type="RefSeq" id="WP_035928531.1">
    <property type="nucleotide sequence ID" value="NZ_CADFFX010000014.1"/>
</dbReference>
<dbReference type="STRING" id="60547.GCA_000751215_01685"/>
<dbReference type="Gene3D" id="1.10.150.690">
    <property type="entry name" value="DUF2063"/>
    <property type="match status" value="1"/>
</dbReference>
<dbReference type="EMBL" id="JFHC01000037">
    <property type="protein sequence ID" value="KDR40645.1"/>
    <property type="molecule type" value="Genomic_DNA"/>
</dbReference>
<keyword evidence="3" id="KW-1185">Reference proteome</keyword>
<name>A0A069PJB4_9BURK</name>
<gene>
    <name evidence="2" type="ORF">BG61_23385</name>
</gene>
<accession>A0A069PJB4</accession>
<evidence type="ECO:0000313" key="3">
    <source>
        <dbReference type="Proteomes" id="UP000027466"/>
    </source>
</evidence>
<dbReference type="InterPro" id="IPR044922">
    <property type="entry name" value="DUF2063_N_sf"/>
</dbReference>
<dbReference type="AlphaFoldDB" id="A0A069PJB4"/>
<organism evidence="2 3">
    <name type="scientific">Caballeronia glathei</name>
    <dbReference type="NCBI Taxonomy" id="60547"/>
    <lineage>
        <taxon>Bacteria</taxon>
        <taxon>Pseudomonadati</taxon>
        <taxon>Pseudomonadota</taxon>
        <taxon>Betaproteobacteria</taxon>
        <taxon>Burkholderiales</taxon>
        <taxon>Burkholderiaceae</taxon>
        <taxon>Caballeronia</taxon>
    </lineage>
</organism>
<dbReference type="Proteomes" id="UP000027466">
    <property type="component" value="Unassembled WGS sequence"/>
</dbReference>